<protein>
    <submittedName>
        <fullName evidence="3">Uncharacterized protein</fullName>
    </submittedName>
</protein>
<dbReference type="Proteomes" id="UP001203852">
    <property type="component" value="Unassembled WGS sequence"/>
</dbReference>
<accession>A0AAN6I8D0</accession>
<feature type="compositionally biased region" description="Acidic residues" evidence="2">
    <location>
        <begin position="327"/>
        <end position="338"/>
    </location>
</feature>
<comment type="caution">
    <text evidence="3">The sequence shown here is derived from an EMBL/GenBank/DDBJ whole genome shotgun (WGS) entry which is preliminary data.</text>
</comment>
<name>A0AAN6I8D0_9EURO</name>
<feature type="compositionally biased region" description="Basic and acidic residues" evidence="2">
    <location>
        <begin position="123"/>
        <end position="167"/>
    </location>
</feature>
<feature type="region of interest" description="Disordered" evidence="2">
    <location>
        <begin position="322"/>
        <end position="380"/>
    </location>
</feature>
<sequence length="380" mass="42358">MSTVNSGLRKRAASATPQKARHIWKNVVDLTDDPWAVNSTAPTHHKPTPLSPSFNPKPTLIVAPQDVKSSPAYIFQQLALAKNRANVRPSFSSTVQLDDDYGDDTSEAESNDKENTPTPKQSRSKDKSKQVSIPDKEKTIAQEDHGKKGPKEAKLKSKSQNKKEKSKPAAAEGNKNSIESPNKKSGKEKTMSRPETENQEEHKKSRKEVKQENLDNGGGKSRKRKRNSDDDDSKTAEATAFAKLRQSLPTNRINRVAKQLKQEIGCDPTELTVLLTTAGDTIIDLARQQVRQTEQSYQTIQAELLRMLKEQKERLDTLETRTAFTVGDDEESLETDDEQGSRHNPKKTRGRQPSAIPQSTRRRASTFGPFAPDGEPPRAF</sequence>
<gene>
    <name evidence="3" type="ORF">EDD36DRAFT_98246</name>
</gene>
<reference evidence="3" key="1">
    <citation type="journal article" date="2022" name="bioRxiv">
        <title>Deciphering the potential niche of two novel black yeast fungi from a biological soil crust based on their genomes, phenotypes, and melanin regulation.</title>
        <authorList>
            <consortium name="DOE Joint Genome Institute"/>
            <person name="Carr E.C."/>
            <person name="Barton Q."/>
            <person name="Grambo S."/>
            <person name="Sullivan M."/>
            <person name="Renfro C.M."/>
            <person name="Kuo A."/>
            <person name="Pangilinan J."/>
            <person name="Lipzen A."/>
            <person name="Keymanesh K."/>
            <person name="Savage E."/>
            <person name="Barry K."/>
            <person name="Grigoriev I.V."/>
            <person name="Riekhof W.R."/>
            <person name="Harris S.S."/>
        </authorList>
    </citation>
    <scope>NUCLEOTIDE SEQUENCE</scope>
    <source>
        <strain evidence="3">JF 03-4F</strain>
    </source>
</reference>
<dbReference type="AlphaFoldDB" id="A0AAN6I8D0"/>
<organism evidence="3 4">
    <name type="scientific">Exophiala viscosa</name>
    <dbReference type="NCBI Taxonomy" id="2486360"/>
    <lineage>
        <taxon>Eukaryota</taxon>
        <taxon>Fungi</taxon>
        <taxon>Dikarya</taxon>
        <taxon>Ascomycota</taxon>
        <taxon>Pezizomycotina</taxon>
        <taxon>Eurotiomycetes</taxon>
        <taxon>Chaetothyriomycetidae</taxon>
        <taxon>Chaetothyriales</taxon>
        <taxon>Herpotrichiellaceae</taxon>
        <taxon>Exophiala</taxon>
    </lineage>
</organism>
<evidence type="ECO:0000256" key="2">
    <source>
        <dbReference type="SAM" id="MobiDB-lite"/>
    </source>
</evidence>
<feature type="compositionally biased region" description="Basic and acidic residues" evidence="2">
    <location>
        <begin position="181"/>
        <end position="213"/>
    </location>
</feature>
<evidence type="ECO:0000313" key="3">
    <source>
        <dbReference type="EMBL" id="KAI1608407.1"/>
    </source>
</evidence>
<dbReference type="EMBL" id="MU404363">
    <property type="protein sequence ID" value="KAI1608407.1"/>
    <property type="molecule type" value="Genomic_DNA"/>
</dbReference>
<feature type="coiled-coil region" evidence="1">
    <location>
        <begin position="283"/>
        <end position="321"/>
    </location>
</feature>
<feature type="compositionally biased region" description="Acidic residues" evidence="2">
    <location>
        <begin position="97"/>
        <end position="109"/>
    </location>
</feature>
<keyword evidence="4" id="KW-1185">Reference proteome</keyword>
<evidence type="ECO:0000313" key="4">
    <source>
        <dbReference type="Proteomes" id="UP001203852"/>
    </source>
</evidence>
<proteinExistence type="predicted"/>
<feature type="region of interest" description="Disordered" evidence="2">
    <location>
        <begin position="38"/>
        <end position="57"/>
    </location>
</feature>
<feature type="region of interest" description="Disordered" evidence="2">
    <location>
        <begin position="85"/>
        <end position="238"/>
    </location>
</feature>
<keyword evidence="1" id="KW-0175">Coiled coil</keyword>
<evidence type="ECO:0000256" key="1">
    <source>
        <dbReference type="SAM" id="Coils"/>
    </source>
</evidence>
<feature type="region of interest" description="Disordered" evidence="2">
    <location>
        <begin position="1"/>
        <end position="20"/>
    </location>
</feature>